<dbReference type="Pfam" id="PF02518">
    <property type="entry name" value="HATPase_c"/>
    <property type="match status" value="1"/>
</dbReference>
<dbReference type="CDD" id="cd00130">
    <property type="entry name" value="PAS"/>
    <property type="match status" value="1"/>
</dbReference>
<dbReference type="InterPro" id="IPR036097">
    <property type="entry name" value="HisK_dim/P_sf"/>
</dbReference>
<dbReference type="PANTHER" id="PTHR45339">
    <property type="entry name" value="HYBRID SIGNAL TRANSDUCTION HISTIDINE KINASE J"/>
    <property type="match status" value="1"/>
</dbReference>
<dbReference type="RefSeq" id="WP_345005827.1">
    <property type="nucleotide sequence ID" value="NZ_BAABCY010000053.1"/>
</dbReference>
<comment type="caution">
    <text evidence="11">The sequence shown here is derived from an EMBL/GenBank/DDBJ whole genome shotgun (WGS) entry which is preliminary data.</text>
</comment>
<dbReference type="InterPro" id="IPR004358">
    <property type="entry name" value="Sig_transdc_His_kin-like_C"/>
</dbReference>
<dbReference type="SUPFAM" id="SSF47384">
    <property type="entry name" value="Homodimeric domain of signal transducing histidine kinase"/>
    <property type="match status" value="1"/>
</dbReference>
<dbReference type="CDD" id="cd00082">
    <property type="entry name" value="HisKA"/>
    <property type="match status" value="1"/>
</dbReference>
<dbReference type="InterPro" id="IPR000700">
    <property type="entry name" value="PAS-assoc_C"/>
</dbReference>
<dbReference type="Gene3D" id="3.40.50.2300">
    <property type="match status" value="1"/>
</dbReference>
<dbReference type="InterPro" id="IPR035965">
    <property type="entry name" value="PAS-like_dom_sf"/>
</dbReference>
<dbReference type="InterPro" id="IPR001789">
    <property type="entry name" value="Sig_transdc_resp-reg_receiver"/>
</dbReference>
<dbReference type="EC" id="2.7.13.3" evidence="2"/>
<dbReference type="Proteomes" id="UP001500954">
    <property type="component" value="Unassembled WGS sequence"/>
</dbReference>
<keyword evidence="6" id="KW-0175">Coiled coil</keyword>
<dbReference type="Gene3D" id="3.30.565.10">
    <property type="entry name" value="Histidine kinase-like ATPase, C-terminal domain"/>
    <property type="match status" value="1"/>
</dbReference>
<evidence type="ECO:0000259" key="10">
    <source>
        <dbReference type="PROSITE" id="PS50113"/>
    </source>
</evidence>
<evidence type="ECO:0000259" key="9">
    <source>
        <dbReference type="PROSITE" id="PS50112"/>
    </source>
</evidence>
<evidence type="ECO:0000313" key="12">
    <source>
        <dbReference type="Proteomes" id="UP001500954"/>
    </source>
</evidence>
<dbReference type="PRINTS" id="PR00344">
    <property type="entry name" value="BCTRLSENSOR"/>
</dbReference>
<dbReference type="InterPro" id="IPR003661">
    <property type="entry name" value="HisK_dim/P_dom"/>
</dbReference>
<evidence type="ECO:0000256" key="2">
    <source>
        <dbReference type="ARBA" id="ARBA00012438"/>
    </source>
</evidence>
<dbReference type="Pfam" id="PF00989">
    <property type="entry name" value="PAS"/>
    <property type="match status" value="1"/>
</dbReference>
<dbReference type="InterPro" id="IPR000014">
    <property type="entry name" value="PAS"/>
</dbReference>
<dbReference type="SMART" id="SM00387">
    <property type="entry name" value="HATPase_c"/>
    <property type="match status" value="1"/>
</dbReference>
<dbReference type="Pfam" id="PF00512">
    <property type="entry name" value="HisKA"/>
    <property type="match status" value="1"/>
</dbReference>
<dbReference type="SUPFAM" id="SSF55874">
    <property type="entry name" value="ATPase domain of HSP90 chaperone/DNA topoisomerase II/histidine kinase"/>
    <property type="match status" value="1"/>
</dbReference>
<feature type="coiled-coil region" evidence="6">
    <location>
        <begin position="31"/>
        <end position="83"/>
    </location>
</feature>
<dbReference type="InterPro" id="IPR011006">
    <property type="entry name" value="CheY-like_superfamily"/>
</dbReference>
<dbReference type="InterPro" id="IPR036890">
    <property type="entry name" value="HATPase_C_sf"/>
</dbReference>
<organism evidence="11 12">
    <name type="scientific">Snuella lapsa</name>
    <dbReference type="NCBI Taxonomy" id="870481"/>
    <lineage>
        <taxon>Bacteria</taxon>
        <taxon>Pseudomonadati</taxon>
        <taxon>Bacteroidota</taxon>
        <taxon>Flavobacteriia</taxon>
        <taxon>Flavobacteriales</taxon>
        <taxon>Flavobacteriaceae</taxon>
        <taxon>Snuella</taxon>
    </lineage>
</organism>
<dbReference type="InterPro" id="IPR003594">
    <property type="entry name" value="HATPase_dom"/>
</dbReference>
<accession>A0ABP6XR46</accession>
<dbReference type="Pfam" id="PF00072">
    <property type="entry name" value="Response_reg"/>
    <property type="match status" value="1"/>
</dbReference>
<proteinExistence type="predicted"/>
<name>A0ABP6XR46_9FLAO</name>
<protein>
    <recommendedName>
        <fullName evidence="2">histidine kinase</fullName>
        <ecNumber evidence="2">2.7.13.3</ecNumber>
    </recommendedName>
</protein>
<dbReference type="PROSITE" id="PS50109">
    <property type="entry name" value="HIS_KIN"/>
    <property type="match status" value="1"/>
</dbReference>
<dbReference type="InterPro" id="IPR005467">
    <property type="entry name" value="His_kinase_dom"/>
</dbReference>
<dbReference type="CDD" id="cd17546">
    <property type="entry name" value="REC_hyHK_CKI1_RcsC-like"/>
    <property type="match status" value="1"/>
</dbReference>
<feature type="domain" description="PAS" evidence="9">
    <location>
        <begin position="73"/>
        <end position="128"/>
    </location>
</feature>
<dbReference type="SUPFAM" id="SSF55785">
    <property type="entry name" value="PYP-like sensor domain (PAS domain)"/>
    <property type="match status" value="1"/>
</dbReference>
<evidence type="ECO:0000256" key="4">
    <source>
        <dbReference type="ARBA" id="ARBA00023012"/>
    </source>
</evidence>
<keyword evidence="4" id="KW-0902">Two-component regulatory system</keyword>
<evidence type="ECO:0000256" key="6">
    <source>
        <dbReference type="SAM" id="Coils"/>
    </source>
</evidence>
<feature type="domain" description="Histidine kinase" evidence="7">
    <location>
        <begin position="208"/>
        <end position="429"/>
    </location>
</feature>
<dbReference type="SMART" id="SM00388">
    <property type="entry name" value="HisKA"/>
    <property type="match status" value="1"/>
</dbReference>
<dbReference type="Gene3D" id="3.30.450.20">
    <property type="entry name" value="PAS domain"/>
    <property type="match status" value="1"/>
</dbReference>
<dbReference type="SUPFAM" id="SSF52172">
    <property type="entry name" value="CheY-like"/>
    <property type="match status" value="1"/>
</dbReference>
<feature type="modified residue" description="4-aspartylphosphate" evidence="5">
    <location>
        <position position="502"/>
    </location>
</feature>
<feature type="domain" description="PAC" evidence="10">
    <location>
        <begin position="144"/>
        <end position="197"/>
    </location>
</feature>
<dbReference type="NCBIfam" id="TIGR00229">
    <property type="entry name" value="sensory_box"/>
    <property type="match status" value="1"/>
</dbReference>
<evidence type="ECO:0000256" key="1">
    <source>
        <dbReference type="ARBA" id="ARBA00000085"/>
    </source>
</evidence>
<keyword evidence="12" id="KW-1185">Reference proteome</keyword>
<dbReference type="CDD" id="cd16922">
    <property type="entry name" value="HATPase_EvgS-ArcB-TorS-like"/>
    <property type="match status" value="1"/>
</dbReference>
<keyword evidence="3 5" id="KW-0597">Phosphoprotein</keyword>
<dbReference type="SMART" id="SM00448">
    <property type="entry name" value="REC"/>
    <property type="match status" value="1"/>
</dbReference>
<evidence type="ECO:0000256" key="5">
    <source>
        <dbReference type="PROSITE-ProRule" id="PRU00169"/>
    </source>
</evidence>
<feature type="domain" description="Response regulatory" evidence="8">
    <location>
        <begin position="453"/>
        <end position="570"/>
    </location>
</feature>
<evidence type="ECO:0000259" key="7">
    <source>
        <dbReference type="PROSITE" id="PS50109"/>
    </source>
</evidence>
<dbReference type="PROSITE" id="PS50112">
    <property type="entry name" value="PAS"/>
    <property type="match status" value="1"/>
</dbReference>
<dbReference type="PANTHER" id="PTHR45339:SF1">
    <property type="entry name" value="HYBRID SIGNAL TRANSDUCTION HISTIDINE KINASE J"/>
    <property type="match status" value="1"/>
</dbReference>
<evidence type="ECO:0000256" key="3">
    <source>
        <dbReference type="ARBA" id="ARBA00022553"/>
    </source>
</evidence>
<dbReference type="Gene3D" id="1.10.287.130">
    <property type="match status" value="1"/>
</dbReference>
<comment type="catalytic activity">
    <reaction evidence="1">
        <text>ATP + protein L-histidine = ADP + protein N-phospho-L-histidine.</text>
        <dbReference type="EC" id="2.7.13.3"/>
    </reaction>
</comment>
<dbReference type="PROSITE" id="PS50113">
    <property type="entry name" value="PAC"/>
    <property type="match status" value="1"/>
</dbReference>
<dbReference type="InterPro" id="IPR013767">
    <property type="entry name" value="PAS_fold"/>
</dbReference>
<gene>
    <name evidence="11" type="ORF">GCM10022395_19680</name>
</gene>
<evidence type="ECO:0000313" key="11">
    <source>
        <dbReference type="EMBL" id="GAA3570068.1"/>
    </source>
</evidence>
<dbReference type="SMART" id="SM00091">
    <property type="entry name" value="PAS"/>
    <property type="match status" value="1"/>
</dbReference>
<evidence type="ECO:0000259" key="8">
    <source>
        <dbReference type="PROSITE" id="PS50110"/>
    </source>
</evidence>
<dbReference type="EMBL" id="BAABCY010000053">
    <property type="protein sequence ID" value="GAA3570068.1"/>
    <property type="molecule type" value="Genomic_DNA"/>
</dbReference>
<dbReference type="PROSITE" id="PS50110">
    <property type="entry name" value="RESPONSE_REGULATORY"/>
    <property type="match status" value="1"/>
</dbReference>
<sequence length="579" mass="66305">MPNNNIHRLLKWQLAKSGLDIEGQPELAEFLNMVNNTYDNFEKDINRFENILETNSKNLFIANQRLMDERDRHKTKLEHIVDNIGGVIFETDLEGNFTFLNSAWTKYSGFPLKNSIGKSFKEFLKRENIDGDKNFDELFFSGKQSIKFLFKNEYNDKLSWFEVKSKLIFRNNGMPAGFIGTIIDVTNLKETEIELQKASKSKDMFLSTVSHEIRTPLNAVTGLTNILLMEKHLPDQIENLKALKYSGEHLLGLINDLLDFDKIKSGKLKVNEEDFNLDFFLENTESHFKLRADSEGIRFKLQKGNDLPANIIGDRLKLAQIVNNLLSNSLKFTEQGSITLSVKNFGIDKNKVKLQFSVIDTGIGISADKQEAIFESFMQADSETSVKYGGTGLGLSISKELLNLQNSDLRVESELGKGATFLFDITYKISNRLNVYEPNMIKIQPTYDALNVNVLVAEDNRMNIMVIKRFFSNWKVNFKIAENGKELLDIYREADFDLILMDLQMPLIDGYEATKIIRELPNDKANIPIIALTASPQTDMREKTKQYKMNGFMGKPFNPEKLYLLLKSYSKEVVNKKAM</sequence>
<reference evidence="12" key="1">
    <citation type="journal article" date="2019" name="Int. J. Syst. Evol. Microbiol.">
        <title>The Global Catalogue of Microorganisms (GCM) 10K type strain sequencing project: providing services to taxonomists for standard genome sequencing and annotation.</title>
        <authorList>
            <consortium name="The Broad Institute Genomics Platform"/>
            <consortium name="The Broad Institute Genome Sequencing Center for Infectious Disease"/>
            <person name="Wu L."/>
            <person name="Ma J."/>
        </authorList>
    </citation>
    <scope>NUCLEOTIDE SEQUENCE [LARGE SCALE GENOMIC DNA]</scope>
    <source>
        <strain evidence="12">JCM 17111</strain>
    </source>
</reference>